<protein>
    <submittedName>
        <fullName evidence="1">Uncharacterized protein</fullName>
    </submittedName>
</protein>
<dbReference type="Proteomes" id="UP001218188">
    <property type="component" value="Unassembled WGS sequence"/>
</dbReference>
<evidence type="ECO:0000313" key="2">
    <source>
        <dbReference type="Proteomes" id="UP001218188"/>
    </source>
</evidence>
<accession>A0AAD6XFT9</accession>
<comment type="caution">
    <text evidence="1">The sequence shown here is derived from an EMBL/GenBank/DDBJ whole genome shotgun (WGS) entry which is preliminary data.</text>
</comment>
<sequence length="101" mass="11032">MVWISKSHIRPSVHATLSLTSAFVSAIMSMRRGSTCETMGSGPSRIEPKVITAVPVDGFDVRLDGGNNGGGNRAMTAPARSEMHPWKRFHSFHMTADCQWS</sequence>
<dbReference type="AlphaFoldDB" id="A0AAD6XFT9"/>
<evidence type="ECO:0000313" key="1">
    <source>
        <dbReference type="EMBL" id="KAJ7046476.1"/>
    </source>
</evidence>
<name>A0AAD6XFT9_9AGAR</name>
<organism evidence="1 2">
    <name type="scientific">Mycena alexandri</name>
    <dbReference type="NCBI Taxonomy" id="1745969"/>
    <lineage>
        <taxon>Eukaryota</taxon>
        <taxon>Fungi</taxon>
        <taxon>Dikarya</taxon>
        <taxon>Basidiomycota</taxon>
        <taxon>Agaricomycotina</taxon>
        <taxon>Agaricomycetes</taxon>
        <taxon>Agaricomycetidae</taxon>
        <taxon>Agaricales</taxon>
        <taxon>Marasmiineae</taxon>
        <taxon>Mycenaceae</taxon>
        <taxon>Mycena</taxon>
    </lineage>
</organism>
<gene>
    <name evidence="1" type="ORF">C8F04DRAFT_1064424</name>
</gene>
<reference evidence="1" key="1">
    <citation type="submission" date="2023-03" db="EMBL/GenBank/DDBJ databases">
        <title>Massive genome expansion in bonnet fungi (Mycena s.s.) driven by repeated elements and novel gene families across ecological guilds.</title>
        <authorList>
            <consortium name="Lawrence Berkeley National Laboratory"/>
            <person name="Harder C.B."/>
            <person name="Miyauchi S."/>
            <person name="Viragh M."/>
            <person name="Kuo A."/>
            <person name="Thoen E."/>
            <person name="Andreopoulos B."/>
            <person name="Lu D."/>
            <person name="Skrede I."/>
            <person name="Drula E."/>
            <person name="Henrissat B."/>
            <person name="Morin E."/>
            <person name="Kohler A."/>
            <person name="Barry K."/>
            <person name="LaButti K."/>
            <person name="Morin E."/>
            <person name="Salamov A."/>
            <person name="Lipzen A."/>
            <person name="Mereny Z."/>
            <person name="Hegedus B."/>
            <person name="Baldrian P."/>
            <person name="Stursova M."/>
            <person name="Weitz H."/>
            <person name="Taylor A."/>
            <person name="Grigoriev I.V."/>
            <person name="Nagy L.G."/>
            <person name="Martin F."/>
            <person name="Kauserud H."/>
        </authorList>
    </citation>
    <scope>NUCLEOTIDE SEQUENCE</scope>
    <source>
        <strain evidence="1">CBHHK200</strain>
    </source>
</reference>
<dbReference type="EMBL" id="JARJCM010000003">
    <property type="protein sequence ID" value="KAJ7046476.1"/>
    <property type="molecule type" value="Genomic_DNA"/>
</dbReference>
<keyword evidence="2" id="KW-1185">Reference proteome</keyword>
<proteinExistence type="predicted"/>